<gene>
    <name evidence="2" type="ORF">BOTBODRAFT_188806</name>
</gene>
<dbReference type="InParanoid" id="A0A067MBU4"/>
<protein>
    <submittedName>
        <fullName evidence="2">Uncharacterized protein</fullName>
    </submittedName>
</protein>
<dbReference type="Proteomes" id="UP000027195">
    <property type="component" value="Unassembled WGS sequence"/>
</dbReference>
<organism evidence="2 3">
    <name type="scientific">Botryobasidium botryosum (strain FD-172 SS1)</name>
    <dbReference type="NCBI Taxonomy" id="930990"/>
    <lineage>
        <taxon>Eukaryota</taxon>
        <taxon>Fungi</taxon>
        <taxon>Dikarya</taxon>
        <taxon>Basidiomycota</taxon>
        <taxon>Agaricomycotina</taxon>
        <taxon>Agaricomycetes</taxon>
        <taxon>Cantharellales</taxon>
        <taxon>Botryobasidiaceae</taxon>
        <taxon>Botryobasidium</taxon>
    </lineage>
</organism>
<proteinExistence type="predicted"/>
<dbReference type="AlphaFoldDB" id="A0A067MBU4"/>
<evidence type="ECO:0000256" key="1">
    <source>
        <dbReference type="SAM" id="MobiDB-lite"/>
    </source>
</evidence>
<dbReference type="HOGENOM" id="CLU_1669104_0_0_1"/>
<feature type="region of interest" description="Disordered" evidence="1">
    <location>
        <begin position="21"/>
        <end position="47"/>
    </location>
</feature>
<evidence type="ECO:0000313" key="3">
    <source>
        <dbReference type="Proteomes" id="UP000027195"/>
    </source>
</evidence>
<accession>A0A067MBU4</accession>
<reference evidence="3" key="1">
    <citation type="journal article" date="2014" name="Proc. Natl. Acad. Sci. U.S.A.">
        <title>Extensive sampling of basidiomycete genomes demonstrates inadequacy of the white-rot/brown-rot paradigm for wood decay fungi.</title>
        <authorList>
            <person name="Riley R."/>
            <person name="Salamov A.A."/>
            <person name="Brown D.W."/>
            <person name="Nagy L.G."/>
            <person name="Floudas D."/>
            <person name="Held B.W."/>
            <person name="Levasseur A."/>
            <person name="Lombard V."/>
            <person name="Morin E."/>
            <person name="Otillar R."/>
            <person name="Lindquist E.A."/>
            <person name="Sun H."/>
            <person name="LaButti K.M."/>
            <person name="Schmutz J."/>
            <person name="Jabbour D."/>
            <person name="Luo H."/>
            <person name="Baker S.E."/>
            <person name="Pisabarro A.G."/>
            <person name="Walton J.D."/>
            <person name="Blanchette R.A."/>
            <person name="Henrissat B."/>
            <person name="Martin F."/>
            <person name="Cullen D."/>
            <person name="Hibbett D.S."/>
            <person name="Grigoriev I.V."/>
        </authorList>
    </citation>
    <scope>NUCLEOTIDE SEQUENCE [LARGE SCALE GENOMIC DNA]</scope>
    <source>
        <strain evidence="3">FD-172 SS1</strain>
    </source>
</reference>
<dbReference type="EMBL" id="KL198046">
    <property type="protein sequence ID" value="KDQ13039.1"/>
    <property type="molecule type" value="Genomic_DNA"/>
</dbReference>
<evidence type="ECO:0000313" key="2">
    <source>
        <dbReference type="EMBL" id="KDQ13039.1"/>
    </source>
</evidence>
<name>A0A067MBU4_BOTB1</name>
<feature type="compositionally biased region" description="Low complexity" evidence="1">
    <location>
        <begin position="28"/>
        <end position="44"/>
    </location>
</feature>
<sequence length="158" mass="17306">MLFEPSPRVLAARAAELNQTRTGAGATPPQLQPSHHPSHFTPHPNINFASASIVPTSSSQPLVPHTPLLSDMLRDIAALFYLVSHPEFHKDDTDDTDGSDSALLARLEMLQAWASRRISMLETCREYQVPTQRERFLEQYIARGGPAGAGAGPGRRGR</sequence>
<keyword evidence="3" id="KW-1185">Reference proteome</keyword>